<name>A0A0G4MI16_VERLO</name>
<accession>A0A0G4MI16</accession>
<feature type="compositionally biased region" description="Basic residues" evidence="1">
    <location>
        <begin position="34"/>
        <end position="44"/>
    </location>
</feature>
<proteinExistence type="predicted"/>
<gene>
    <name evidence="2" type="ORF">BN1708_019332</name>
</gene>
<dbReference type="EMBL" id="CVQH01022694">
    <property type="protein sequence ID" value="CRK33876.1"/>
    <property type="molecule type" value="Genomic_DNA"/>
</dbReference>
<evidence type="ECO:0000313" key="2">
    <source>
        <dbReference type="EMBL" id="CRK33876.1"/>
    </source>
</evidence>
<reference evidence="2 3" key="1">
    <citation type="submission" date="2015-05" db="EMBL/GenBank/DDBJ databases">
        <authorList>
            <person name="Wang D.B."/>
            <person name="Wang M."/>
        </authorList>
    </citation>
    <scope>NUCLEOTIDE SEQUENCE [LARGE SCALE GENOMIC DNA]</scope>
    <source>
        <strain evidence="2">VL1</strain>
    </source>
</reference>
<protein>
    <submittedName>
        <fullName evidence="2">Uncharacterized protein</fullName>
    </submittedName>
</protein>
<dbReference type="Proteomes" id="UP000044602">
    <property type="component" value="Unassembled WGS sequence"/>
</dbReference>
<evidence type="ECO:0000256" key="1">
    <source>
        <dbReference type="SAM" id="MobiDB-lite"/>
    </source>
</evidence>
<sequence length="83" mass="9382">MGQQHLPCPISRQDPRRRHFPSCVRLEVQLLPRRGRGGGSRVRRAVGGVPCSGRRFQPRAAVPEKLHGCLEQREGRPHARSIE</sequence>
<evidence type="ECO:0000313" key="3">
    <source>
        <dbReference type="Proteomes" id="UP000044602"/>
    </source>
</evidence>
<organism evidence="2 3">
    <name type="scientific">Verticillium longisporum</name>
    <name type="common">Verticillium dahliae var. longisporum</name>
    <dbReference type="NCBI Taxonomy" id="100787"/>
    <lineage>
        <taxon>Eukaryota</taxon>
        <taxon>Fungi</taxon>
        <taxon>Dikarya</taxon>
        <taxon>Ascomycota</taxon>
        <taxon>Pezizomycotina</taxon>
        <taxon>Sordariomycetes</taxon>
        <taxon>Hypocreomycetidae</taxon>
        <taxon>Glomerellales</taxon>
        <taxon>Plectosphaerellaceae</taxon>
        <taxon>Verticillium</taxon>
    </lineage>
</organism>
<feature type="region of interest" description="Disordered" evidence="1">
    <location>
        <begin position="34"/>
        <end position="55"/>
    </location>
</feature>
<keyword evidence="3" id="KW-1185">Reference proteome</keyword>
<dbReference type="AlphaFoldDB" id="A0A0G4MI16"/>